<name>A0ABN3YEW0_9ENTE</name>
<sequence>MLKKLYATDQTRLFFILKGGIVGLVSGIVVSIFRLAIEKMTAYIQELYLITVAIFLRL</sequence>
<evidence type="ECO:0008006" key="4">
    <source>
        <dbReference type="Google" id="ProtNLM"/>
    </source>
</evidence>
<organism evidence="2 3">
    <name type="scientific">Tetragenococcus solitarius</name>
    <dbReference type="NCBI Taxonomy" id="71453"/>
    <lineage>
        <taxon>Bacteria</taxon>
        <taxon>Bacillati</taxon>
        <taxon>Bacillota</taxon>
        <taxon>Bacilli</taxon>
        <taxon>Lactobacillales</taxon>
        <taxon>Enterococcaceae</taxon>
        <taxon>Tetragenococcus</taxon>
    </lineage>
</organism>
<keyword evidence="3" id="KW-1185">Reference proteome</keyword>
<feature type="transmembrane region" description="Helical" evidence="1">
    <location>
        <begin position="12"/>
        <end position="34"/>
    </location>
</feature>
<evidence type="ECO:0000313" key="2">
    <source>
        <dbReference type="EMBL" id="GAA3022362.1"/>
    </source>
</evidence>
<evidence type="ECO:0000313" key="3">
    <source>
        <dbReference type="Proteomes" id="UP001501577"/>
    </source>
</evidence>
<keyword evidence="1" id="KW-1133">Transmembrane helix</keyword>
<dbReference type="EMBL" id="BAAAXQ010000064">
    <property type="protein sequence ID" value="GAA3022362.1"/>
    <property type="molecule type" value="Genomic_DNA"/>
</dbReference>
<evidence type="ECO:0000256" key="1">
    <source>
        <dbReference type="SAM" id="Phobius"/>
    </source>
</evidence>
<reference evidence="2 3" key="1">
    <citation type="journal article" date="2019" name="Int. J. Syst. Evol. Microbiol.">
        <title>The Global Catalogue of Microorganisms (GCM) 10K type strain sequencing project: providing services to taxonomists for standard genome sequencing and annotation.</title>
        <authorList>
            <consortium name="The Broad Institute Genomics Platform"/>
            <consortium name="The Broad Institute Genome Sequencing Center for Infectious Disease"/>
            <person name="Wu L."/>
            <person name="Ma J."/>
        </authorList>
    </citation>
    <scope>NUCLEOTIDE SEQUENCE [LARGE SCALE GENOMIC DNA]</scope>
    <source>
        <strain evidence="2 3">JCM 8736</strain>
    </source>
</reference>
<keyword evidence="1" id="KW-0472">Membrane</keyword>
<keyword evidence="1" id="KW-0812">Transmembrane</keyword>
<proteinExistence type="predicted"/>
<comment type="caution">
    <text evidence="2">The sequence shown here is derived from an EMBL/GenBank/DDBJ whole genome shotgun (WGS) entry which is preliminary data.</text>
</comment>
<accession>A0ABN3YEW0</accession>
<dbReference type="RefSeq" id="WP_157061620.1">
    <property type="nucleotide sequence ID" value="NZ_BAAAXQ010000064.1"/>
</dbReference>
<dbReference type="Proteomes" id="UP001501577">
    <property type="component" value="Unassembled WGS sequence"/>
</dbReference>
<protein>
    <recommendedName>
        <fullName evidence="4">Chloride channel protein</fullName>
    </recommendedName>
</protein>
<gene>
    <name evidence="2" type="ORF">GCM10019998_18730</name>
</gene>